<evidence type="ECO:0000259" key="8">
    <source>
        <dbReference type="PROSITE" id="PS50850"/>
    </source>
</evidence>
<keyword evidence="4 7" id="KW-0812">Transmembrane</keyword>
<evidence type="ECO:0000256" key="2">
    <source>
        <dbReference type="ARBA" id="ARBA00022448"/>
    </source>
</evidence>
<evidence type="ECO:0000256" key="6">
    <source>
        <dbReference type="ARBA" id="ARBA00023136"/>
    </source>
</evidence>
<feature type="transmembrane region" description="Helical" evidence="7">
    <location>
        <begin position="229"/>
        <end position="256"/>
    </location>
</feature>
<evidence type="ECO:0000313" key="9">
    <source>
        <dbReference type="EMBL" id="GAQ19619.1"/>
    </source>
</evidence>
<dbReference type="InterPro" id="IPR011701">
    <property type="entry name" value="MFS"/>
</dbReference>
<evidence type="ECO:0000256" key="4">
    <source>
        <dbReference type="ARBA" id="ARBA00022692"/>
    </source>
</evidence>
<accession>A0A0U9HAD8</accession>
<dbReference type="InterPro" id="IPR036259">
    <property type="entry name" value="MFS_trans_sf"/>
</dbReference>
<dbReference type="OrthoDB" id="3613552at2"/>
<gene>
    <name evidence="9" type="ORF">OPHB3_3602</name>
</gene>
<proteinExistence type="predicted"/>
<feature type="transmembrane region" description="Helical" evidence="7">
    <location>
        <begin position="376"/>
        <end position="399"/>
    </location>
</feature>
<dbReference type="InterPro" id="IPR022324">
    <property type="entry name" value="Bacilysin_exporter_BacE_put"/>
</dbReference>
<name>A0A0U9HAD8_9BACI</name>
<evidence type="ECO:0000256" key="1">
    <source>
        <dbReference type="ARBA" id="ARBA00004651"/>
    </source>
</evidence>
<dbReference type="Gene3D" id="1.20.1250.20">
    <property type="entry name" value="MFS general substrate transporter like domains"/>
    <property type="match status" value="1"/>
</dbReference>
<evidence type="ECO:0000256" key="3">
    <source>
        <dbReference type="ARBA" id="ARBA00022475"/>
    </source>
</evidence>
<feature type="transmembrane region" description="Helical" evidence="7">
    <location>
        <begin position="152"/>
        <end position="174"/>
    </location>
</feature>
<keyword evidence="5 7" id="KW-1133">Transmembrane helix</keyword>
<dbReference type="InterPro" id="IPR020846">
    <property type="entry name" value="MFS_dom"/>
</dbReference>
<reference evidence="9 10" key="2">
    <citation type="journal article" date="2016" name="Genome Announc.">
        <title>Draft Genome Sequence of Oceanobacillus picturae Heshi-B3, Isolated from Fermented Rice Bran in a Traditional Japanese Seafood Dish.</title>
        <authorList>
            <person name="Akuzawa S."/>
            <person name="Nagaoka J."/>
            <person name="Kanekatsu M."/>
            <person name="Kanesaki Y."/>
            <person name="Suzuki T."/>
        </authorList>
    </citation>
    <scope>NUCLEOTIDE SEQUENCE [LARGE SCALE GENOMIC DNA]</scope>
    <source>
        <strain evidence="9 10">Heshi-B3</strain>
    </source>
</reference>
<feature type="transmembrane region" description="Helical" evidence="7">
    <location>
        <begin position="295"/>
        <end position="311"/>
    </location>
</feature>
<dbReference type="PANTHER" id="PTHR23513">
    <property type="entry name" value="INTEGRAL MEMBRANE EFFLUX PROTEIN-RELATED"/>
    <property type="match status" value="1"/>
</dbReference>
<comment type="subcellular location">
    <subcellularLocation>
        <location evidence="1">Cell membrane</location>
        <topology evidence="1">Multi-pass membrane protein</topology>
    </subcellularLocation>
</comment>
<dbReference type="PROSITE" id="PS50850">
    <property type="entry name" value="MFS"/>
    <property type="match status" value="1"/>
</dbReference>
<dbReference type="PANTHER" id="PTHR23513:SF6">
    <property type="entry name" value="MAJOR FACILITATOR SUPERFAMILY ASSOCIATED DOMAIN-CONTAINING PROTEIN"/>
    <property type="match status" value="1"/>
</dbReference>
<dbReference type="GO" id="GO:0022857">
    <property type="term" value="F:transmembrane transporter activity"/>
    <property type="evidence" value="ECO:0007669"/>
    <property type="project" value="InterPro"/>
</dbReference>
<keyword evidence="2" id="KW-0813">Transport</keyword>
<comment type="caution">
    <text evidence="9">The sequence shown here is derived from an EMBL/GenBank/DDBJ whole genome shotgun (WGS) entry which is preliminary data.</text>
</comment>
<feature type="transmembrane region" description="Helical" evidence="7">
    <location>
        <begin position="268"/>
        <end position="288"/>
    </location>
</feature>
<feature type="transmembrane region" description="Helical" evidence="7">
    <location>
        <begin position="85"/>
        <end position="106"/>
    </location>
</feature>
<dbReference type="AlphaFoldDB" id="A0A0U9HAD8"/>
<reference evidence="10" key="1">
    <citation type="submission" date="2015-07" db="EMBL/GenBank/DDBJ databases">
        <title>Draft Genome Sequence of Oceanobacillus picturae Heshi-B3 that Was Isolated from Fermented Rice Bran with Aging Salted Mackerel, Which Was Named Heshiko as Traditional Fermented Seafood in Japan.</title>
        <authorList>
            <person name="Akuzawa S."/>
            <person name="Nakagawa J."/>
            <person name="Kanekatsu T."/>
            <person name="Kanesaki Y."/>
            <person name="Suzuki T."/>
        </authorList>
    </citation>
    <scope>NUCLEOTIDE SEQUENCE [LARGE SCALE GENOMIC DNA]</scope>
    <source>
        <strain evidence="10">Heshi-B3</strain>
    </source>
</reference>
<feature type="transmembrane region" description="Helical" evidence="7">
    <location>
        <begin position="317"/>
        <end position="338"/>
    </location>
</feature>
<dbReference type="EMBL" id="BBXV01000057">
    <property type="protein sequence ID" value="GAQ19619.1"/>
    <property type="molecule type" value="Genomic_DNA"/>
</dbReference>
<dbReference type="SUPFAM" id="SSF103473">
    <property type="entry name" value="MFS general substrate transporter"/>
    <property type="match status" value="1"/>
</dbReference>
<dbReference type="Pfam" id="PF07690">
    <property type="entry name" value="MFS_1"/>
    <property type="match status" value="1"/>
</dbReference>
<dbReference type="Proteomes" id="UP000052946">
    <property type="component" value="Unassembled WGS sequence"/>
</dbReference>
<dbReference type="PRINTS" id="PR01988">
    <property type="entry name" value="EXPORTERBACE"/>
</dbReference>
<evidence type="ECO:0000256" key="5">
    <source>
        <dbReference type="ARBA" id="ARBA00022989"/>
    </source>
</evidence>
<sequence>MDVSVRTQDALHVPLMKNRNFILLFLSAFLSSPGYYVYLIGAEWLMLSLSENRFYFGMLFLAASIPRLLLLSFGGVVADRVNKRLILFISDLSRAVLILILILILITDSVTAWHLITLAALFGISDAFSYPVINSLTPMVLEKNQLQRGNSLIQMTAQISPIAGPALGGTLIAVLGFTGVFTVAMCMLFIASIIVLFIRLKKEDTEERTIQTPWADLKEGLVYAKKNQLIVSIVSVSFFLNFFFTGPFTIGIPIIVKDIFHGSAVSLATVQMSMGIGALMGAVFLAVVSFKKPGIAVIRGLIGLGIIYTFIGTSTILGMTAALVFVMAFAMQIVNIPIMTMLQQTTEKRMLGRIMSLLMTVSSGLVPVSYAVTSLLIAVGVQIQVIIIVSGLVITGIALNTIRNKRLKEFVVES</sequence>
<feature type="transmembrane region" description="Helical" evidence="7">
    <location>
        <begin position="112"/>
        <end position="132"/>
    </location>
</feature>
<dbReference type="GO" id="GO:0005886">
    <property type="term" value="C:plasma membrane"/>
    <property type="evidence" value="ECO:0007669"/>
    <property type="project" value="UniProtKB-SubCell"/>
</dbReference>
<feature type="transmembrane region" description="Helical" evidence="7">
    <location>
        <begin position="54"/>
        <end position="78"/>
    </location>
</feature>
<evidence type="ECO:0000313" key="10">
    <source>
        <dbReference type="Proteomes" id="UP000052946"/>
    </source>
</evidence>
<feature type="transmembrane region" description="Helical" evidence="7">
    <location>
        <begin position="180"/>
        <end position="198"/>
    </location>
</feature>
<dbReference type="RefSeq" id="WP_058951215.1">
    <property type="nucleotide sequence ID" value="NZ_BBXV01000057.1"/>
</dbReference>
<evidence type="ECO:0000256" key="7">
    <source>
        <dbReference type="SAM" id="Phobius"/>
    </source>
</evidence>
<dbReference type="CDD" id="cd06173">
    <property type="entry name" value="MFS_MefA_like"/>
    <property type="match status" value="1"/>
</dbReference>
<keyword evidence="3" id="KW-1003">Cell membrane</keyword>
<keyword evidence="6 7" id="KW-0472">Membrane</keyword>
<feature type="domain" description="Major facilitator superfamily (MFS) profile" evidence="8">
    <location>
        <begin position="20"/>
        <end position="408"/>
    </location>
</feature>
<protein>
    <submittedName>
        <fullName evidence="9">Enterobactin exporter EntS</fullName>
    </submittedName>
</protein>
<feature type="transmembrane region" description="Helical" evidence="7">
    <location>
        <begin position="350"/>
        <end position="370"/>
    </location>
</feature>
<feature type="transmembrane region" description="Helical" evidence="7">
    <location>
        <begin position="21"/>
        <end position="42"/>
    </location>
</feature>
<organism evidence="9 10">
    <name type="scientific">Oceanobacillus picturae</name>
    <dbReference type="NCBI Taxonomy" id="171693"/>
    <lineage>
        <taxon>Bacteria</taxon>
        <taxon>Bacillati</taxon>
        <taxon>Bacillota</taxon>
        <taxon>Bacilli</taxon>
        <taxon>Bacillales</taxon>
        <taxon>Bacillaceae</taxon>
        <taxon>Oceanobacillus</taxon>
    </lineage>
</organism>